<dbReference type="PANTHER" id="PTHR43027">
    <property type="entry name" value="DOXORUBICIN RESISTANCE ABC TRANSPORTER PERMEASE PROTEIN DRRC-RELATED"/>
    <property type="match status" value="1"/>
</dbReference>
<evidence type="ECO:0000256" key="2">
    <source>
        <dbReference type="ARBA" id="ARBA00022692"/>
    </source>
</evidence>
<feature type="transmembrane region" description="Helical" evidence="5">
    <location>
        <begin position="61"/>
        <end position="79"/>
    </location>
</feature>
<gene>
    <name evidence="7" type="ORF">AMST5_03284</name>
</gene>
<organism evidence="7">
    <name type="scientific">freshwater sediment metagenome</name>
    <dbReference type="NCBI Taxonomy" id="556182"/>
    <lineage>
        <taxon>unclassified sequences</taxon>
        <taxon>metagenomes</taxon>
        <taxon>ecological metagenomes</taxon>
    </lineage>
</organism>
<evidence type="ECO:0000313" key="7">
    <source>
        <dbReference type="EMBL" id="CAJ0881856.1"/>
    </source>
</evidence>
<dbReference type="InterPro" id="IPR047817">
    <property type="entry name" value="ABC2_TM_bact-type"/>
</dbReference>
<dbReference type="EMBL" id="OY288114">
    <property type="protein sequence ID" value="CAJ0881856.1"/>
    <property type="molecule type" value="Genomic_DNA"/>
</dbReference>
<dbReference type="GO" id="GO:0140359">
    <property type="term" value="F:ABC-type transporter activity"/>
    <property type="evidence" value="ECO:0007669"/>
    <property type="project" value="InterPro"/>
</dbReference>
<evidence type="ECO:0000256" key="1">
    <source>
        <dbReference type="ARBA" id="ARBA00004141"/>
    </source>
</evidence>
<feature type="domain" description="ABC transmembrane type-2" evidence="6">
    <location>
        <begin position="26"/>
        <end position="257"/>
    </location>
</feature>
<dbReference type="GO" id="GO:0016020">
    <property type="term" value="C:membrane"/>
    <property type="evidence" value="ECO:0007669"/>
    <property type="project" value="UniProtKB-SubCell"/>
</dbReference>
<protein>
    <recommendedName>
        <fullName evidence="6">ABC transmembrane type-2 domain-containing protein</fullName>
    </recommendedName>
</protein>
<evidence type="ECO:0000259" key="6">
    <source>
        <dbReference type="PROSITE" id="PS51012"/>
    </source>
</evidence>
<dbReference type="InterPro" id="IPR013525">
    <property type="entry name" value="ABC2_TM"/>
</dbReference>
<feature type="transmembrane region" description="Helical" evidence="5">
    <location>
        <begin position="143"/>
        <end position="172"/>
    </location>
</feature>
<dbReference type="InterPro" id="IPR052902">
    <property type="entry name" value="ABC-2_transporter"/>
</dbReference>
<proteinExistence type="predicted"/>
<feature type="transmembrane region" description="Helical" evidence="5">
    <location>
        <begin position="111"/>
        <end position="137"/>
    </location>
</feature>
<dbReference type="Pfam" id="PF01061">
    <property type="entry name" value="ABC2_membrane"/>
    <property type="match status" value="1"/>
</dbReference>
<evidence type="ECO:0000256" key="5">
    <source>
        <dbReference type="SAM" id="Phobius"/>
    </source>
</evidence>
<dbReference type="AlphaFoldDB" id="A0AA48M2S5"/>
<feature type="transmembrane region" description="Helical" evidence="5">
    <location>
        <begin position="181"/>
        <end position="199"/>
    </location>
</feature>
<keyword evidence="3 5" id="KW-1133">Transmembrane helix</keyword>
<dbReference type="PANTHER" id="PTHR43027:SF2">
    <property type="entry name" value="TRANSPORT PERMEASE PROTEIN"/>
    <property type="match status" value="1"/>
</dbReference>
<dbReference type="PROSITE" id="PS51012">
    <property type="entry name" value="ABC_TM2"/>
    <property type="match status" value="1"/>
</dbReference>
<evidence type="ECO:0000256" key="3">
    <source>
        <dbReference type="ARBA" id="ARBA00022989"/>
    </source>
</evidence>
<name>A0AA48M2S5_9ZZZZ</name>
<reference evidence="7" key="1">
    <citation type="submission" date="2023-07" db="EMBL/GenBank/DDBJ databases">
        <authorList>
            <person name="Pelsma A.J. K."/>
        </authorList>
    </citation>
    <scope>NUCLEOTIDE SEQUENCE</scope>
</reference>
<evidence type="ECO:0000256" key="4">
    <source>
        <dbReference type="ARBA" id="ARBA00023136"/>
    </source>
</evidence>
<keyword evidence="4 5" id="KW-0472">Membrane</keyword>
<comment type="subcellular location">
    <subcellularLocation>
        <location evidence="1">Membrane</location>
        <topology evidence="1">Multi-pass membrane protein</topology>
    </subcellularLocation>
</comment>
<feature type="transmembrane region" description="Helical" evidence="5">
    <location>
        <begin position="31"/>
        <end position="49"/>
    </location>
</feature>
<feature type="transmembrane region" description="Helical" evidence="5">
    <location>
        <begin position="235"/>
        <end position="258"/>
    </location>
</feature>
<accession>A0AA48M2S5</accession>
<keyword evidence="2 5" id="KW-0812">Transmembrane</keyword>
<sequence>MGGMFSAKRVGAMILRYSYLLRASYTRILDIIYWPLLQMLTWGFLQSYLVKAGALTAPGGAAQAAGTLIGAILLWDILLRGQQGFSFSFIEEMWSRNLPNILMSPLRPAEFVVSLVLMSLIRLAVGVLPVTLLAIVFFGFNLWALGVAFGAFFVVLMFFAWSIGLFVSGLLLRLGLGAENLVWSLMFFVQPLGAVYYPVSTLPTWVQPISWSLPPTYVFEGLRAVLIDHVIRWDLLAQGLAIDAVLFTLACVAFGLFLKSARRAGTLLQTGE</sequence>